<reference evidence="2" key="1">
    <citation type="submission" date="2025-08" db="UniProtKB">
        <authorList>
            <consortium name="Ensembl"/>
        </authorList>
    </citation>
    <scope>IDENTIFICATION</scope>
</reference>
<dbReference type="InterPro" id="IPR053237">
    <property type="entry name" value="Natterin_C"/>
</dbReference>
<dbReference type="InterPro" id="IPR004991">
    <property type="entry name" value="Aerolysin-like"/>
</dbReference>
<dbReference type="Proteomes" id="UP000257200">
    <property type="component" value="Unplaced"/>
</dbReference>
<dbReference type="FunCoup" id="A0A3Q1F2L2">
    <property type="interactions" value="5"/>
</dbReference>
<evidence type="ECO:0008006" key="4">
    <source>
        <dbReference type="Google" id="ProtNLM"/>
    </source>
</evidence>
<accession>A0A3Q1F2L2</accession>
<feature type="signal peptide" evidence="1">
    <location>
        <begin position="1"/>
        <end position="19"/>
    </location>
</feature>
<dbReference type="Ensembl" id="ENSAPOT00000014826.1">
    <property type="protein sequence ID" value="ENSAPOP00000001620.1"/>
    <property type="gene ID" value="ENSAPOG00000002952.1"/>
</dbReference>
<dbReference type="Pfam" id="PF03318">
    <property type="entry name" value="ETX_MTX2"/>
    <property type="match status" value="1"/>
</dbReference>
<feature type="chain" id="PRO_5018704015" description="Natterin-4" evidence="1">
    <location>
        <begin position="20"/>
        <end position="351"/>
    </location>
</feature>
<keyword evidence="3" id="KW-1185">Reference proteome</keyword>
<dbReference type="PANTHER" id="PTHR39244">
    <property type="entry name" value="NATTERIN-4"/>
    <property type="match status" value="1"/>
</dbReference>
<organism evidence="2 3">
    <name type="scientific">Acanthochromis polyacanthus</name>
    <name type="common">spiny chromis</name>
    <dbReference type="NCBI Taxonomy" id="80966"/>
    <lineage>
        <taxon>Eukaryota</taxon>
        <taxon>Metazoa</taxon>
        <taxon>Chordata</taxon>
        <taxon>Craniata</taxon>
        <taxon>Vertebrata</taxon>
        <taxon>Euteleostomi</taxon>
        <taxon>Actinopterygii</taxon>
        <taxon>Neopterygii</taxon>
        <taxon>Teleostei</taxon>
        <taxon>Neoteleostei</taxon>
        <taxon>Acanthomorphata</taxon>
        <taxon>Ovalentaria</taxon>
        <taxon>Pomacentridae</taxon>
        <taxon>Acanthochromis</taxon>
    </lineage>
</organism>
<evidence type="ECO:0000256" key="1">
    <source>
        <dbReference type="SAM" id="SignalP"/>
    </source>
</evidence>
<evidence type="ECO:0000313" key="2">
    <source>
        <dbReference type="Ensembl" id="ENSAPOP00000001620.1"/>
    </source>
</evidence>
<dbReference type="CDD" id="cd20220">
    <property type="entry name" value="PFM_natterin-3-like"/>
    <property type="match status" value="1"/>
</dbReference>
<protein>
    <recommendedName>
        <fullName evidence="4">Natterin-4</fullName>
    </recommendedName>
</protein>
<proteinExistence type="predicted"/>
<keyword evidence="1" id="KW-0732">Signal</keyword>
<dbReference type="SUPFAM" id="SSF56973">
    <property type="entry name" value="Aerolisin/ETX pore-forming domain"/>
    <property type="match status" value="1"/>
</dbReference>
<evidence type="ECO:0000313" key="3">
    <source>
        <dbReference type="Proteomes" id="UP000257200"/>
    </source>
</evidence>
<dbReference type="InParanoid" id="A0A3Q1F2L2"/>
<name>A0A3Q1F2L2_9TELE</name>
<reference evidence="2" key="2">
    <citation type="submission" date="2025-09" db="UniProtKB">
        <authorList>
            <consortium name="Ensembl"/>
        </authorList>
    </citation>
    <scope>IDENTIFICATION</scope>
</reference>
<dbReference type="AlphaFoldDB" id="A0A3Q1F2L2"/>
<dbReference type="GeneTree" id="ENSGT00400000024875"/>
<dbReference type="Gene3D" id="2.170.15.10">
    <property type="entry name" value="Proaerolysin, chain A, domain 3"/>
    <property type="match status" value="1"/>
</dbReference>
<dbReference type="PANTHER" id="PTHR39244:SF5">
    <property type="entry name" value="NATTERIN-3-LIKE"/>
    <property type="match status" value="1"/>
</dbReference>
<sequence>VRVLVASLTRLFLFWSLASRNIREAKRTVDLGKLKWVERWEFATELPDRAVFIYNKYAKRKEYVCKFGCLSGFYSPSVDFRCHVTFNNKELSSFVYEILVNEDDFEILEWKDGYYGSVPQNSVKTCDLFEFYVGKNYYGLGKVDTKEQCFFLPWKGSQYWYRNYQVLTINKDVVSNFMTDIRYNTDDAKIVSYPPETMSTSVVINNDCNQATKSVTLSKTIKEEKRWDLSSSLTLGVTTEFKVGIPSIAEGKVAVSAAASFQASGGNSKTEEISHYVSVTIPVPPNHSCTVRMVGHKYTIDIPFTARFRRTYRNGKTTWTSISSKYDSVQVREVHAVIDRCTPIPNATPCP</sequence>